<comment type="caution">
    <text evidence="2">The sequence shown here is derived from an EMBL/GenBank/DDBJ whole genome shotgun (WGS) entry which is preliminary data.</text>
</comment>
<gene>
    <name evidence="2" type="ORF">AMORRO_LOCUS16181</name>
</gene>
<feature type="region of interest" description="Disordered" evidence="1">
    <location>
        <begin position="46"/>
        <end position="68"/>
    </location>
</feature>
<evidence type="ECO:0000313" key="3">
    <source>
        <dbReference type="Proteomes" id="UP000789342"/>
    </source>
</evidence>
<evidence type="ECO:0000256" key="1">
    <source>
        <dbReference type="SAM" id="MobiDB-lite"/>
    </source>
</evidence>
<dbReference type="EMBL" id="CAJVPV010042913">
    <property type="protein sequence ID" value="CAG8764748.1"/>
    <property type="molecule type" value="Genomic_DNA"/>
</dbReference>
<proteinExistence type="predicted"/>
<protein>
    <submittedName>
        <fullName evidence="2">13084_t:CDS:1</fullName>
    </submittedName>
</protein>
<evidence type="ECO:0000313" key="2">
    <source>
        <dbReference type="EMBL" id="CAG8764748.1"/>
    </source>
</evidence>
<accession>A0A9N9NRS0</accession>
<name>A0A9N9NRS0_9GLOM</name>
<reference evidence="2" key="1">
    <citation type="submission" date="2021-06" db="EMBL/GenBank/DDBJ databases">
        <authorList>
            <person name="Kallberg Y."/>
            <person name="Tangrot J."/>
            <person name="Rosling A."/>
        </authorList>
    </citation>
    <scope>NUCLEOTIDE SEQUENCE</scope>
    <source>
        <strain evidence="2">CL551</strain>
    </source>
</reference>
<dbReference type="AlphaFoldDB" id="A0A9N9NRS0"/>
<sequence>EVLAMNITENYHFIIRHCIISDGCLATSHLELVDSNSRDCQMVSQNETRKPGINMQPSSSSTSEKNMAGKGNKLKVVALMDFLK</sequence>
<feature type="compositionally biased region" description="Polar residues" evidence="1">
    <location>
        <begin position="55"/>
        <end position="65"/>
    </location>
</feature>
<feature type="non-terminal residue" evidence="2">
    <location>
        <position position="84"/>
    </location>
</feature>
<dbReference type="Proteomes" id="UP000789342">
    <property type="component" value="Unassembled WGS sequence"/>
</dbReference>
<keyword evidence="3" id="KW-1185">Reference proteome</keyword>
<organism evidence="2 3">
    <name type="scientific">Acaulospora morrowiae</name>
    <dbReference type="NCBI Taxonomy" id="94023"/>
    <lineage>
        <taxon>Eukaryota</taxon>
        <taxon>Fungi</taxon>
        <taxon>Fungi incertae sedis</taxon>
        <taxon>Mucoromycota</taxon>
        <taxon>Glomeromycotina</taxon>
        <taxon>Glomeromycetes</taxon>
        <taxon>Diversisporales</taxon>
        <taxon>Acaulosporaceae</taxon>
        <taxon>Acaulospora</taxon>
    </lineage>
</organism>